<dbReference type="Proteomes" id="UP001151699">
    <property type="component" value="Chromosome X"/>
</dbReference>
<dbReference type="AlphaFoldDB" id="A0A9Q0MSZ1"/>
<keyword evidence="2" id="KW-1185">Reference proteome</keyword>
<organism evidence="1 2">
    <name type="scientific">Pseudolycoriella hygida</name>
    <dbReference type="NCBI Taxonomy" id="35572"/>
    <lineage>
        <taxon>Eukaryota</taxon>
        <taxon>Metazoa</taxon>
        <taxon>Ecdysozoa</taxon>
        <taxon>Arthropoda</taxon>
        <taxon>Hexapoda</taxon>
        <taxon>Insecta</taxon>
        <taxon>Pterygota</taxon>
        <taxon>Neoptera</taxon>
        <taxon>Endopterygota</taxon>
        <taxon>Diptera</taxon>
        <taxon>Nematocera</taxon>
        <taxon>Sciaroidea</taxon>
        <taxon>Sciaridae</taxon>
        <taxon>Pseudolycoriella</taxon>
    </lineage>
</organism>
<comment type="caution">
    <text evidence="1">The sequence shown here is derived from an EMBL/GenBank/DDBJ whole genome shotgun (WGS) entry which is preliminary data.</text>
</comment>
<sequence>MWVSVIIISENILKKTKIHQNRYERFCYEIISSFIPELFEMKARLILKTGAHHLCEMFCMIFISNSNMKILFISTEYHVLCFYQIGGGENYAVFKI</sequence>
<gene>
    <name evidence="1" type="ORF">Bhyg_10148</name>
</gene>
<evidence type="ECO:0000313" key="2">
    <source>
        <dbReference type="Proteomes" id="UP001151699"/>
    </source>
</evidence>
<accession>A0A9Q0MSZ1</accession>
<protein>
    <submittedName>
        <fullName evidence="1">Uncharacterized protein</fullName>
    </submittedName>
</protein>
<name>A0A9Q0MSZ1_9DIPT</name>
<dbReference type="EMBL" id="WJQU01000003">
    <property type="protein sequence ID" value="KAJ6637418.1"/>
    <property type="molecule type" value="Genomic_DNA"/>
</dbReference>
<proteinExistence type="predicted"/>
<reference evidence="1" key="1">
    <citation type="submission" date="2022-07" db="EMBL/GenBank/DDBJ databases">
        <authorList>
            <person name="Trinca V."/>
            <person name="Uliana J.V.C."/>
            <person name="Torres T.T."/>
            <person name="Ward R.J."/>
            <person name="Monesi N."/>
        </authorList>
    </citation>
    <scope>NUCLEOTIDE SEQUENCE</scope>
    <source>
        <strain evidence="1">HSMRA1968</strain>
        <tissue evidence="1">Whole embryos</tissue>
    </source>
</reference>
<evidence type="ECO:0000313" key="1">
    <source>
        <dbReference type="EMBL" id="KAJ6637418.1"/>
    </source>
</evidence>